<sequence length="359" mass="40863">MSTAFKYRNFISYATNDGVIGSICSSQYVILGREKEIELIPISAVTSDQKRPKSTFIDLKKNVFDAKYTNEKLLSIYSGDAVDLVVLLSNRAIYAAIAKSCLMKFKKIFEYSYDSQERVLFPGSAIPTKNSEAVLRKGDSWSFIRKLSHEVGAFCNFIHFSPSGIKNGHVVLLQQDFHEYDAISVHSHLTFPIPSEIIECLHSYGFTMDSEMISLAFLSSSHKSRHNIQYYIKKMRILLKPFEYFRGKPKNTDIVPLDPKSVPIHIVPATIPLDFIPPSTKWLLSSSFCSHPASSFLDSLSWRILVSWLGEDCEGTEMVSFVECCTSCLGEEKLFLSISNEEKEEDEREFEDEEEEEEE</sequence>
<proteinExistence type="predicted"/>
<comment type="caution">
    <text evidence="2">The sequence shown here is derived from an EMBL/GenBank/DDBJ whole genome shotgun (WGS) entry which is preliminary data.</text>
</comment>
<evidence type="ECO:0000313" key="2">
    <source>
        <dbReference type="EMBL" id="GKT33123.1"/>
    </source>
</evidence>
<evidence type="ECO:0000256" key="1">
    <source>
        <dbReference type="SAM" id="MobiDB-lite"/>
    </source>
</evidence>
<dbReference type="EMBL" id="BQXS01010147">
    <property type="protein sequence ID" value="GKT33123.1"/>
    <property type="molecule type" value="Genomic_DNA"/>
</dbReference>
<feature type="region of interest" description="Disordered" evidence="1">
    <location>
        <begin position="339"/>
        <end position="359"/>
    </location>
</feature>
<dbReference type="Proteomes" id="UP001057375">
    <property type="component" value="Unassembled WGS sequence"/>
</dbReference>
<reference evidence="2" key="1">
    <citation type="submission" date="2022-03" db="EMBL/GenBank/DDBJ databases">
        <title>Draft genome sequence of Aduncisulcus paluster, a free-living microaerophilic Fornicata.</title>
        <authorList>
            <person name="Yuyama I."/>
            <person name="Kume K."/>
            <person name="Tamura T."/>
            <person name="Inagaki Y."/>
            <person name="Hashimoto T."/>
        </authorList>
    </citation>
    <scope>NUCLEOTIDE SEQUENCE</scope>
    <source>
        <strain evidence="2">NY0171</strain>
    </source>
</reference>
<feature type="non-terminal residue" evidence="2">
    <location>
        <position position="359"/>
    </location>
</feature>
<accession>A0ABQ5KKT7</accession>
<name>A0ABQ5KKT7_9EUKA</name>
<organism evidence="2 3">
    <name type="scientific">Aduncisulcus paluster</name>
    <dbReference type="NCBI Taxonomy" id="2918883"/>
    <lineage>
        <taxon>Eukaryota</taxon>
        <taxon>Metamonada</taxon>
        <taxon>Carpediemonas-like organisms</taxon>
        <taxon>Aduncisulcus</taxon>
    </lineage>
</organism>
<protein>
    <submittedName>
        <fullName evidence="2">Uncharacterized protein</fullName>
    </submittedName>
</protein>
<evidence type="ECO:0000313" key="3">
    <source>
        <dbReference type="Proteomes" id="UP001057375"/>
    </source>
</evidence>
<keyword evidence="3" id="KW-1185">Reference proteome</keyword>
<feature type="compositionally biased region" description="Acidic residues" evidence="1">
    <location>
        <begin position="342"/>
        <end position="359"/>
    </location>
</feature>
<gene>
    <name evidence="2" type="ORF">ADUPG1_007127</name>
</gene>